<dbReference type="OrthoDB" id="1179657at2"/>
<dbReference type="EMBL" id="CP032050">
    <property type="protein sequence ID" value="AYN69018.1"/>
    <property type="molecule type" value="Genomic_DNA"/>
</dbReference>
<keyword evidence="2" id="KW-1185">Reference proteome</keyword>
<dbReference type="KEGG" id="emar:D1013_17335"/>
<gene>
    <name evidence="1" type="ORF">D1013_17335</name>
</gene>
<evidence type="ECO:0000313" key="1">
    <source>
        <dbReference type="EMBL" id="AYN69018.1"/>
    </source>
</evidence>
<organism evidence="1 2">
    <name type="scientific">Euzebyella marina</name>
    <dbReference type="NCBI Taxonomy" id="1761453"/>
    <lineage>
        <taxon>Bacteria</taxon>
        <taxon>Pseudomonadati</taxon>
        <taxon>Bacteroidota</taxon>
        <taxon>Flavobacteriia</taxon>
        <taxon>Flavobacteriales</taxon>
        <taxon>Flavobacteriaceae</taxon>
        <taxon>Euzebyella</taxon>
    </lineage>
</organism>
<name>A0A3G2L9S5_9FLAO</name>
<dbReference type="Proteomes" id="UP000276309">
    <property type="component" value="Chromosome"/>
</dbReference>
<protein>
    <submittedName>
        <fullName evidence="1">Uncharacterized protein</fullName>
    </submittedName>
</protein>
<sequence length="61" mass="6929">MVGIVRVTLFSKLEIMFKKLSMVLLAVMLGMSNAILEENRTLTDSRLYPKRTEIPADDDTL</sequence>
<proteinExistence type="predicted"/>
<dbReference type="AlphaFoldDB" id="A0A3G2L9S5"/>
<evidence type="ECO:0000313" key="2">
    <source>
        <dbReference type="Proteomes" id="UP000276309"/>
    </source>
</evidence>
<reference evidence="1 2" key="1">
    <citation type="submission" date="2018-08" db="EMBL/GenBank/DDBJ databases">
        <title>The reduced genetic potential of extracellular carbohydrate catabolism in Euzebyella marina RN62, a Flavobacteriia bacterium isolated from the hadal water.</title>
        <authorList>
            <person name="Xue C."/>
        </authorList>
    </citation>
    <scope>NUCLEOTIDE SEQUENCE [LARGE SCALE GENOMIC DNA]</scope>
    <source>
        <strain evidence="1 2">RN62</strain>
    </source>
</reference>
<accession>A0A3G2L9S5</accession>